<keyword evidence="2" id="KW-1185">Reference proteome</keyword>
<organism evidence="1 2">
    <name type="scientific">Olea europaea subsp. europaea</name>
    <dbReference type="NCBI Taxonomy" id="158383"/>
    <lineage>
        <taxon>Eukaryota</taxon>
        <taxon>Viridiplantae</taxon>
        <taxon>Streptophyta</taxon>
        <taxon>Embryophyta</taxon>
        <taxon>Tracheophyta</taxon>
        <taxon>Spermatophyta</taxon>
        <taxon>Magnoliopsida</taxon>
        <taxon>eudicotyledons</taxon>
        <taxon>Gunneridae</taxon>
        <taxon>Pentapetalae</taxon>
        <taxon>asterids</taxon>
        <taxon>lamiids</taxon>
        <taxon>Lamiales</taxon>
        <taxon>Oleaceae</taxon>
        <taxon>Oleeae</taxon>
        <taxon>Olea</taxon>
    </lineage>
</organism>
<evidence type="ECO:0000313" key="2">
    <source>
        <dbReference type="Proteomes" id="UP000594638"/>
    </source>
</evidence>
<evidence type="ECO:0000313" key="1">
    <source>
        <dbReference type="EMBL" id="CAA3011736.1"/>
    </source>
</evidence>
<dbReference type="Gramene" id="OE9A058015T1">
    <property type="protein sequence ID" value="OE9A058015C1"/>
    <property type="gene ID" value="OE9A058015"/>
</dbReference>
<reference evidence="1 2" key="1">
    <citation type="submission" date="2019-12" db="EMBL/GenBank/DDBJ databases">
        <authorList>
            <person name="Alioto T."/>
            <person name="Alioto T."/>
            <person name="Gomez Garrido J."/>
        </authorList>
    </citation>
    <scope>NUCLEOTIDE SEQUENCE [LARGE SCALE GENOMIC DNA]</scope>
</reference>
<gene>
    <name evidence="1" type="ORF">OLEA9_A058015</name>
</gene>
<comment type="caution">
    <text evidence="1">The sequence shown here is derived from an EMBL/GenBank/DDBJ whole genome shotgun (WGS) entry which is preliminary data.</text>
</comment>
<dbReference type="EMBL" id="CACTIH010007376">
    <property type="protein sequence ID" value="CAA3011736.1"/>
    <property type="molecule type" value="Genomic_DNA"/>
</dbReference>
<proteinExistence type="predicted"/>
<name>A0A8S0U7K0_OLEEU</name>
<accession>A0A8S0U7K0</accession>
<dbReference type="Proteomes" id="UP000594638">
    <property type="component" value="Unassembled WGS sequence"/>
</dbReference>
<protein>
    <submittedName>
        <fullName evidence="1">Uncharacterized protein</fullName>
    </submittedName>
</protein>
<sequence length="97" mass="10315">MNGGTGTPQNGMAHDSLAGALDHASVAADGDASEDLMYKEGKRSIMEIFLPFLVITQMVIKRTANHSQITTTTQGAAIQVWIVALEGRVRGSITQSQ</sequence>
<dbReference type="AlphaFoldDB" id="A0A8S0U7K0"/>